<dbReference type="Proteomes" id="UP000036987">
    <property type="component" value="Unassembled WGS sequence"/>
</dbReference>
<dbReference type="InterPro" id="IPR036770">
    <property type="entry name" value="Ankyrin_rpt-contain_sf"/>
</dbReference>
<feature type="repeat" description="ANK" evidence="12">
    <location>
        <begin position="566"/>
        <end position="598"/>
    </location>
</feature>
<evidence type="ECO:0000256" key="6">
    <source>
        <dbReference type="ARBA" id="ARBA00023015"/>
    </source>
</evidence>
<accession>A0A0K9PD52</accession>
<evidence type="ECO:0000256" key="2">
    <source>
        <dbReference type="ARBA" id="ARBA00008267"/>
    </source>
</evidence>
<dbReference type="PANTHER" id="PTHR23335">
    <property type="entry name" value="CALMODULIN-BINDING TRANSCRIPTION ACTIVATOR CAMTA"/>
    <property type="match status" value="1"/>
</dbReference>
<dbReference type="InterPro" id="IPR000048">
    <property type="entry name" value="IQ_motif_EF-hand-BS"/>
</dbReference>
<dbReference type="SUPFAM" id="SSF81296">
    <property type="entry name" value="E set domains"/>
    <property type="match status" value="1"/>
</dbReference>
<dbReference type="Pfam" id="PF03859">
    <property type="entry name" value="CG-1"/>
    <property type="match status" value="1"/>
</dbReference>
<keyword evidence="9" id="KW-0010">Activator</keyword>
<dbReference type="InterPro" id="IPR013783">
    <property type="entry name" value="Ig-like_fold"/>
</dbReference>
<evidence type="ECO:0000313" key="15">
    <source>
        <dbReference type="Proteomes" id="UP000036987"/>
    </source>
</evidence>
<reference evidence="15" key="1">
    <citation type="journal article" date="2016" name="Nature">
        <title>The genome of the seagrass Zostera marina reveals angiosperm adaptation to the sea.</title>
        <authorList>
            <person name="Olsen J.L."/>
            <person name="Rouze P."/>
            <person name="Verhelst B."/>
            <person name="Lin Y.-C."/>
            <person name="Bayer T."/>
            <person name="Collen J."/>
            <person name="Dattolo E."/>
            <person name="De Paoli E."/>
            <person name="Dittami S."/>
            <person name="Maumus F."/>
            <person name="Michel G."/>
            <person name="Kersting A."/>
            <person name="Lauritano C."/>
            <person name="Lohaus R."/>
            <person name="Toepel M."/>
            <person name="Tonon T."/>
            <person name="Vanneste K."/>
            <person name="Amirebrahimi M."/>
            <person name="Brakel J."/>
            <person name="Bostroem C."/>
            <person name="Chovatia M."/>
            <person name="Grimwood J."/>
            <person name="Jenkins J.W."/>
            <person name="Jueterbock A."/>
            <person name="Mraz A."/>
            <person name="Stam W.T."/>
            <person name="Tice H."/>
            <person name="Bornberg-Bauer E."/>
            <person name="Green P.J."/>
            <person name="Pearson G.A."/>
            <person name="Procaccini G."/>
            <person name="Duarte C.M."/>
            <person name="Schmutz J."/>
            <person name="Reusch T.B.H."/>
            <person name="Van de Peer Y."/>
        </authorList>
    </citation>
    <scope>NUCLEOTIDE SEQUENCE [LARGE SCALE GENOMIC DNA]</scope>
    <source>
        <strain evidence="15">cv. Finnish</strain>
    </source>
</reference>
<dbReference type="InterPro" id="IPR005559">
    <property type="entry name" value="CG-1_dom"/>
</dbReference>
<proteinExistence type="inferred from homology"/>
<keyword evidence="10" id="KW-0804">Transcription</keyword>
<evidence type="ECO:0000256" key="4">
    <source>
        <dbReference type="ARBA" id="ARBA00022837"/>
    </source>
</evidence>
<dbReference type="GO" id="GO:0006357">
    <property type="term" value="P:regulation of transcription by RNA polymerase II"/>
    <property type="evidence" value="ECO:0000318"/>
    <property type="project" value="GO_Central"/>
</dbReference>
<evidence type="ECO:0000256" key="3">
    <source>
        <dbReference type="ARBA" id="ARBA00022737"/>
    </source>
</evidence>
<evidence type="ECO:0000259" key="13">
    <source>
        <dbReference type="PROSITE" id="PS51437"/>
    </source>
</evidence>
<dbReference type="PROSITE" id="PS50297">
    <property type="entry name" value="ANK_REP_REGION"/>
    <property type="match status" value="1"/>
</dbReference>
<keyword evidence="8" id="KW-0238">DNA-binding</keyword>
<dbReference type="PANTHER" id="PTHR23335:SF1">
    <property type="entry name" value="CALMODULIN-BINDING TRANSCRIPTION ACTIVATOR, ISOFORM F"/>
    <property type="match status" value="1"/>
</dbReference>
<keyword evidence="6" id="KW-0805">Transcription regulation</keyword>
<dbReference type="SMART" id="SM00015">
    <property type="entry name" value="IQ"/>
    <property type="match status" value="3"/>
</dbReference>
<evidence type="ECO:0000313" key="14">
    <source>
        <dbReference type="EMBL" id="KMZ66120.1"/>
    </source>
</evidence>
<dbReference type="SMART" id="SM00248">
    <property type="entry name" value="ANK"/>
    <property type="match status" value="2"/>
</dbReference>
<comment type="similarity">
    <text evidence="2">Belongs to the CAMTA family.</text>
</comment>
<evidence type="ECO:0000256" key="8">
    <source>
        <dbReference type="ARBA" id="ARBA00023125"/>
    </source>
</evidence>
<keyword evidence="15" id="KW-1185">Reference proteome</keyword>
<organism evidence="14 15">
    <name type="scientific">Zostera marina</name>
    <name type="common">Eelgrass</name>
    <dbReference type="NCBI Taxonomy" id="29655"/>
    <lineage>
        <taxon>Eukaryota</taxon>
        <taxon>Viridiplantae</taxon>
        <taxon>Streptophyta</taxon>
        <taxon>Embryophyta</taxon>
        <taxon>Tracheophyta</taxon>
        <taxon>Spermatophyta</taxon>
        <taxon>Magnoliopsida</taxon>
        <taxon>Liliopsida</taxon>
        <taxon>Zosteraceae</taxon>
        <taxon>Zostera</taxon>
    </lineage>
</organism>
<feature type="domain" description="CG-1" evidence="13">
    <location>
        <begin position="7"/>
        <end position="132"/>
    </location>
</feature>
<keyword evidence="7 12" id="KW-0040">ANK repeat</keyword>
<dbReference type="PROSITE" id="PS50096">
    <property type="entry name" value="IQ"/>
    <property type="match status" value="3"/>
</dbReference>
<dbReference type="SMART" id="SM01076">
    <property type="entry name" value="CG-1"/>
    <property type="match status" value="1"/>
</dbReference>
<dbReference type="GO" id="GO:0003690">
    <property type="term" value="F:double-stranded DNA binding"/>
    <property type="evidence" value="ECO:0000318"/>
    <property type="project" value="GO_Central"/>
</dbReference>
<evidence type="ECO:0000256" key="9">
    <source>
        <dbReference type="ARBA" id="ARBA00023159"/>
    </source>
</evidence>
<dbReference type="PROSITE" id="PS50088">
    <property type="entry name" value="ANK_REPEAT"/>
    <property type="match status" value="1"/>
</dbReference>
<dbReference type="OMA" id="ESAWACM"/>
<evidence type="ECO:0000256" key="1">
    <source>
        <dbReference type="ARBA" id="ARBA00004123"/>
    </source>
</evidence>
<keyword evidence="4" id="KW-0106">Calcium</keyword>
<comment type="subcellular location">
    <subcellularLocation>
        <location evidence="1">Nucleus</location>
    </subcellularLocation>
</comment>
<dbReference type="PROSITE" id="PS51437">
    <property type="entry name" value="CG_1"/>
    <property type="match status" value="1"/>
</dbReference>
<evidence type="ECO:0000256" key="5">
    <source>
        <dbReference type="ARBA" id="ARBA00022860"/>
    </source>
</evidence>
<dbReference type="Gene3D" id="2.60.40.10">
    <property type="entry name" value="Immunoglobulins"/>
    <property type="match status" value="1"/>
</dbReference>
<dbReference type="AlphaFoldDB" id="A0A0K9PD52"/>
<dbReference type="InterPro" id="IPR014756">
    <property type="entry name" value="Ig_E-set"/>
</dbReference>
<evidence type="ECO:0000256" key="12">
    <source>
        <dbReference type="PROSITE-ProRule" id="PRU00023"/>
    </source>
</evidence>
<dbReference type="Gene3D" id="1.25.40.20">
    <property type="entry name" value="Ankyrin repeat-containing domain"/>
    <property type="match status" value="1"/>
</dbReference>
<dbReference type="FunFam" id="1.20.5.190:FF:000003">
    <property type="entry name" value="Calmodulin-binding transcription activator 2"/>
    <property type="match status" value="1"/>
</dbReference>
<keyword evidence="11" id="KW-0539">Nucleus</keyword>
<dbReference type="InterPro" id="IPR002110">
    <property type="entry name" value="Ankyrin_rpt"/>
</dbReference>
<dbReference type="Pfam" id="PF12796">
    <property type="entry name" value="Ank_2"/>
    <property type="match status" value="1"/>
</dbReference>
<dbReference type="SUPFAM" id="SSF48403">
    <property type="entry name" value="Ankyrin repeat"/>
    <property type="match status" value="1"/>
</dbReference>
<comment type="caution">
    <text evidence="14">The sequence shown here is derived from an EMBL/GenBank/DDBJ whole genome shotgun (WGS) entry which is preliminary data.</text>
</comment>
<evidence type="ECO:0000256" key="10">
    <source>
        <dbReference type="ARBA" id="ARBA00023163"/>
    </source>
</evidence>
<dbReference type="Pfam" id="PF00612">
    <property type="entry name" value="IQ"/>
    <property type="match status" value="2"/>
</dbReference>
<dbReference type="GO" id="GO:0005516">
    <property type="term" value="F:calmodulin binding"/>
    <property type="evidence" value="ECO:0007669"/>
    <property type="project" value="UniProtKB-KW"/>
</dbReference>
<keyword evidence="3" id="KW-0677">Repeat</keyword>
<dbReference type="InterPro" id="IPR027417">
    <property type="entry name" value="P-loop_NTPase"/>
</dbReference>
<dbReference type="GO" id="GO:0003712">
    <property type="term" value="F:transcription coregulator activity"/>
    <property type="evidence" value="ECO:0000318"/>
    <property type="project" value="GO_Central"/>
</dbReference>
<evidence type="ECO:0000256" key="11">
    <source>
        <dbReference type="ARBA" id="ARBA00023242"/>
    </source>
</evidence>
<keyword evidence="5" id="KW-0112">Calmodulin-binding</keyword>
<evidence type="ECO:0000256" key="7">
    <source>
        <dbReference type="ARBA" id="ARBA00023043"/>
    </source>
</evidence>
<gene>
    <name evidence="14" type="ORF">ZOSMA_2G01320</name>
</gene>
<dbReference type="OrthoDB" id="407555at2759"/>
<dbReference type="GO" id="GO:0005634">
    <property type="term" value="C:nucleus"/>
    <property type="evidence" value="ECO:0000318"/>
    <property type="project" value="GO_Central"/>
</dbReference>
<dbReference type="EMBL" id="LFYR01000981">
    <property type="protein sequence ID" value="KMZ66120.1"/>
    <property type="molecule type" value="Genomic_DNA"/>
</dbReference>
<dbReference type="InterPro" id="IPR002909">
    <property type="entry name" value="IPT_dom"/>
</dbReference>
<protein>
    <recommendedName>
        <fullName evidence="13">CG-1 domain-containing protein</fullName>
    </recommendedName>
</protein>
<dbReference type="Pfam" id="PF01833">
    <property type="entry name" value="TIG"/>
    <property type="match status" value="1"/>
</dbReference>
<dbReference type="SUPFAM" id="SSF52540">
    <property type="entry name" value="P-loop containing nucleoside triphosphate hydrolases"/>
    <property type="match status" value="1"/>
</dbReference>
<name>A0A0K9PD52_ZOSMR</name>
<sequence>MESGLDINKLFKEARYRWLKPIEVLSILQNYEKFQITQKVEVKPPSGSLFLFNKRVLRFFRKDGHLWQKKNGKAVNEAHEKLKIKNIETLNVYYARGEINPRFQRRCYWMLDPNRGHIVLVHYLDVEERQNSESNMSIDTSSFFNQLNRVSNPGSGVVIQDSSSVGEVDSEYAMNNNDMNNTCLEKGLGNHSKVSNSEINKALRKLTAQLSLGDDEGSPDNLICIDDPPRYSKELNGLGFSNNGVNFPQDQLESLMNELSYSGREDEVASHNMNAENMDLLGNNGIHDLIHSLQSEDNLQLHLSETMKFLLDSNESSSAMEPQRYQQHVHSKPLGEEQLFKFKEVTPEFAFSSQSSKVIIMGEFLCDPSEYSWAAMFDDTEVPLETIQEGIFSCRTPQHVPGRVKLCITSGNSKSCSEIREFEYFIGPNTSYHKSNFSREISNKNTELLFLVKFVQTLLEKEDEVFQTKSGTKGSNKNSVDWQEIINSLLFGNVNKSDVSDWILLKLLKNKLRCWISTKCQNNQMGDCSLSKKDKGIIHFISALGYEWALNPILGLGVGINFRDINGWTGLHWAAKFGREKMVASLLAAGASAGAVTDPSKEDPNGKPPASIAAMNGHQGLAGYLSEVALNTHLSFLTEGESNASKTATAVKDERDTEEGYDLTLKHSLAAVRDATLAAAQIQSAFRAHSFRKKQQKVPPSMRFDEHNLFTSEEILSLSDASRHQRYPHGEKLQAALCIQKKFRGWKGRKKFLNIRRKVVKIQAHFRGHRMRKKYKLLWTVGVVEKVILRWRRRGVGLRGFRSEFENNNGMEEPDILKMFRKQKVDLALNEAVSSVVSMSKSAEARQQYHRMLQCYHKAKVELENMGQPDSTAGNGLLLREEEGAEDMNELVPDENFTWESLLLENIESTV</sequence>
<dbReference type="Gene3D" id="1.20.5.190">
    <property type="match status" value="1"/>
</dbReference>